<dbReference type="EMBL" id="CALNXI010000960">
    <property type="protein sequence ID" value="CAH3148857.1"/>
    <property type="molecule type" value="Genomic_DNA"/>
</dbReference>
<comment type="caution">
    <text evidence="2">The sequence shown here is derived from an EMBL/GenBank/DDBJ whole genome shotgun (WGS) entry which is preliminary data.</text>
</comment>
<feature type="coiled-coil region" evidence="1">
    <location>
        <begin position="61"/>
        <end position="88"/>
    </location>
</feature>
<keyword evidence="3" id="KW-1185">Reference proteome</keyword>
<sequence length="198" mass="22648">MTGTFRSSECLRCADVGTFKNDMCSACEGVPNLPSFKKRQLLIGSDGKRNNSTIRNDFLSTFEMQQKLKEQKEKLDDKESQLFFLKSKNLKPRMRKRSLDEKLAEFARRGSMKAICHNLDKAAQNGYLKDRNTLVGVLQTVARKFHVGKNGGRYQSSFKLFLEVLLRWGGPRSNCDICSYQPLWARNSLHLSLAKPTF</sequence>
<gene>
    <name evidence="2" type="ORF">PEVE_00044755</name>
</gene>
<keyword evidence="1" id="KW-0175">Coiled coil</keyword>
<evidence type="ECO:0000313" key="2">
    <source>
        <dbReference type="EMBL" id="CAH3148857.1"/>
    </source>
</evidence>
<name>A0ABN8PQN5_9CNID</name>
<evidence type="ECO:0000313" key="3">
    <source>
        <dbReference type="Proteomes" id="UP001159427"/>
    </source>
</evidence>
<accession>A0ABN8PQN5</accession>
<protein>
    <submittedName>
        <fullName evidence="2">Uncharacterized protein</fullName>
    </submittedName>
</protein>
<proteinExistence type="predicted"/>
<dbReference type="Proteomes" id="UP001159427">
    <property type="component" value="Unassembled WGS sequence"/>
</dbReference>
<organism evidence="2 3">
    <name type="scientific">Porites evermanni</name>
    <dbReference type="NCBI Taxonomy" id="104178"/>
    <lineage>
        <taxon>Eukaryota</taxon>
        <taxon>Metazoa</taxon>
        <taxon>Cnidaria</taxon>
        <taxon>Anthozoa</taxon>
        <taxon>Hexacorallia</taxon>
        <taxon>Scleractinia</taxon>
        <taxon>Fungiina</taxon>
        <taxon>Poritidae</taxon>
        <taxon>Porites</taxon>
    </lineage>
</organism>
<reference evidence="2 3" key="1">
    <citation type="submission" date="2022-05" db="EMBL/GenBank/DDBJ databases">
        <authorList>
            <consortium name="Genoscope - CEA"/>
            <person name="William W."/>
        </authorList>
    </citation>
    <scope>NUCLEOTIDE SEQUENCE [LARGE SCALE GENOMIC DNA]</scope>
</reference>
<evidence type="ECO:0000256" key="1">
    <source>
        <dbReference type="SAM" id="Coils"/>
    </source>
</evidence>